<dbReference type="InterPro" id="IPR025110">
    <property type="entry name" value="AMP-bd_C"/>
</dbReference>
<dbReference type="Proteomes" id="UP001156102">
    <property type="component" value="Unassembled WGS sequence"/>
</dbReference>
<dbReference type="NCBIfam" id="NF004837">
    <property type="entry name" value="PRK06187.1"/>
    <property type="match status" value="1"/>
</dbReference>
<reference evidence="5" key="1">
    <citation type="submission" date="2022-07" db="EMBL/GenBank/DDBJ databases">
        <authorList>
            <person name="Li W.-J."/>
            <person name="Deng Q.-Q."/>
        </authorList>
    </citation>
    <scope>NUCLEOTIDE SEQUENCE</scope>
    <source>
        <strain evidence="5">SYSU M60031</strain>
    </source>
</reference>
<dbReference type="RefSeq" id="WP_254758116.1">
    <property type="nucleotide sequence ID" value="NZ_JANCLT010000003.1"/>
</dbReference>
<comment type="caution">
    <text evidence="5">The sequence shown here is derived from an EMBL/GenBank/DDBJ whole genome shotgun (WGS) entry which is preliminary data.</text>
</comment>
<proteinExistence type="inferred from homology"/>
<dbReference type="CDD" id="cd17631">
    <property type="entry name" value="FACL_FadD13-like"/>
    <property type="match status" value="1"/>
</dbReference>
<dbReference type="Gene3D" id="3.30.300.30">
    <property type="match status" value="1"/>
</dbReference>
<dbReference type="InterPro" id="IPR042099">
    <property type="entry name" value="ANL_N_sf"/>
</dbReference>
<dbReference type="PANTHER" id="PTHR43767:SF1">
    <property type="entry name" value="NONRIBOSOMAL PEPTIDE SYNTHASE PES1 (EUROFUNG)-RELATED"/>
    <property type="match status" value="1"/>
</dbReference>
<keyword evidence="6" id="KW-1185">Reference proteome</keyword>
<dbReference type="EMBL" id="JANCLT010000003">
    <property type="protein sequence ID" value="MCP8968198.1"/>
    <property type="molecule type" value="Genomic_DNA"/>
</dbReference>
<comment type="similarity">
    <text evidence="1">Belongs to the ATP-dependent AMP-binding enzyme family.</text>
</comment>
<dbReference type="SUPFAM" id="SSF56801">
    <property type="entry name" value="Acetyl-CoA synthetase-like"/>
    <property type="match status" value="1"/>
</dbReference>
<dbReference type="InterPro" id="IPR000873">
    <property type="entry name" value="AMP-dep_synth/lig_dom"/>
</dbReference>
<feature type="domain" description="AMP-dependent synthetase/ligase" evidence="3">
    <location>
        <begin position="11"/>
        <end position="376"/>
    </location>
</feature>
<dbReference type="FunFam" id="3.30.300.30:FF:000008">
    <property type="entry name" value="2,3-dihydroxybenzoate-AMP ligase"/>
    <property type="match status" value="1"/>
</dbReference>
<evidence type="ECO:0000313" key="6">
    <source>
        <dbReference type="Proteomes" id="UP001156102"/>
    </source>
</evidence>
<evidence type="ECO:0000256" key="1">
    <source>
        <dbReference type="ARBA" id="ARBA00006432"/>
    </source>
</evidence>
<dbReference type="InterPro" id="IPR020845">
    <property type="entry name" value="AMP-binding_CS"/>
</dbReference>
<feature type="domain" description="AMP-binding enzyme C-terminal" evidence="4">
    <location>
        <begin position="426"/>
        <end position="502"/>
    </location>
</feature>
<dbReference type="Pfam" id="PF13193">
    <property type="entry name" value="AMP-binding_C"/>
    <property type="match status" value="1"/>
</dbReference>
<dbReference type="PANTHER" id="PTHR43767">
    <property type="entry name" value="LONG-CHAIN-FATTY-ACID--COA LIGASE"/>
    <property type="match status" value="1"/>
</dbReference>
<evidence type="ECO:0000313" key="5">
    <source>
        <dbReference type="EMBL" id="MCP8968198.1"/>
    </source>
</evidence>
<accession>A0AA41X8E5</accession>
<name>A0AA41X8E5_9BACI</name>
<dbReference type="GO" id="GO:0016878">
    <property type="term" value="F:acid-thiol ligase activity"/>
    <property type="evidence" value="ECO:0007669"/>
    <property type="project" value="UniProtKB-ARBA"/>
</dbReference>
<sequence>MDMTVGRIFDLAVQAYPRKEALVEAAKNIRWTYSQWDEQVNKAANALLDAGVRKGDRVSTFLYNGSEFATAFFACMRIGAVFNPINFRLKAKEVAYILNDAAPKVVLFEQAVEPVVTSIEQQFPSISFWSIDTVPSYAASYHETVAQAASSLDPIEVTEQDYCSMMYTSGTTGHPKGVLHRHREMAEHSLICTYYLKYNRDSIGLITAPLYHCGELHAGIIPRVHAGGKNVVVHQFDTKTVLRTIQEEKITTFFAAPTMWNMLLQEDLSQYDVTSMKIGVYGGAAMAPALVKECKERLHIDLVQIYGMTEMGPVVSFLVEEDQLTKPGSAGKACFNHEIRIVKPSEDGPSEPDDVVEPYEVGEIILRGPCMMAGYHNREEATAKSLYKGWYHSGDLGYLDRDGYLYVADRVDDMVISGGVNIYPREIEDFLHSHEGVLDVAVLGEPDQLWGERVVAVVVKKDPNLTAEDLDAFCKTSDALADYKRPRHYIFAEELPRNASGKLQKFVLRESLSSVK</sequence>
<dbReference type="InterPro" id="IPR045851">
    <property type="entry name" value="AMP-bd_C_sf"/>
</dbReference>
<dbReference type="InterPro" id="IPR050237">
    <property type="entry name" value="ATP-dep_AMP-bd_enzyme"/>
</dbReference>
<dbReference type="PROSITE" id="PS00455">
    <property type="entry name" value="AMP_BINDING"/>
    <property type="match status" value="1"/>
</dbReference>
<dbReference type="AlphaFoldDB" id="A0AA41X8E5"/>
<protein>
    <submittedName>
        <fullName evidence="5">Fatty acid--CoA ligase</fullName>
    </submittedName>
</protein>
<evidence type="ECO:0000259" key="3">
    <source>
        <dbReference type="Pfam" id="PF00501"/>
    </source>
</evidence>
<evidence type="ECO:0000256" key="2">
    <source>
        <dbReference type="ARBA" id="ARBA00022598"/>
    </source>
</evidence>
<dbReference type="Pfam" id="PF00501">
    <property type="entry name" value="AMP-binding"/>
    <property type="match status" value="1"/>
</dbReference>
<organism evidence="5 6">
    <name type="scientific">Ectobacillus ponti</name>
    <dbReference type="NCBI Taxonomy" id="2961894"/>
    <lineage>
        <taxon>Bacteria</taxon>
        <taxon>Bacillati</taxon>
        <taxon>Bacillota</taxon>
        <taxon>Bacilli</taxon>
        <taxon>Bacillales</taxon>
        <taxon>Bacillaceae</taxon>
        <taxon>Ectobacillus</taxon>
    </lineage>
</organism>
<keyword evidence="2 5" id="KW-0436">Ligase</keyword>
<gene>
    <name evidence="5" type="ORF">NK662_06550</name>
</gene>
<evidence type="ECO:0000259" key="4">
    <source>
        <dbReference type="Pfam" id="PF13193"/>
    </source>
</evidence>
<dbReference type="Gene3D" id="3.40.50.12780">
    <property type="entry name" value="N-terminal domain of ligase-like"/>
    <property type="match status" value="1"/>
</dbReference>